<evidence type="ECO:0000313" key="1">
    <source>
        <dbReference type="EMBL" id="PES42982.1"/>
    </source>
</evidence>
<evidence type="ECO:0000313" key="2">
    <source>
        <dbReference type="Proteomes" id="UP000220341"/>
    </source>
</evidence>
<name>A0AAE5UE78_PRIMG</name>
<proteinExistence type="predicted"/>
<reference evidence="1 2" key="1">
    <citation type="submission" date="2017-09" db="EMBL/GenBank/DDBJ databases">
        <title>Large-scale bioinformatics analysis of Bacillus genomes uncovers conserved roles of natural products in bacterial physiology.</title>
        <authorList>
            <consortium name="Agbiome Team Llc"/>
            <person name="Bleich R.M."/>
            <person name="Kirk G.J."/>
            <person name="Santa Maria K.C."/>
            <person name="Allen S.E."/>
            <person name="Farag S."/>
            <person name="Shank E.A."/>
            <person name="Bowers A."/>
        </authorList>
    </citation>
    <scope>NUCLEOTIDE SEQUENCE [LARGE SCALE GENOMIC DNA]</scope>
    <source>
        <strain evidence="1 2">AFS003013</strain>
    </source>
</reference>
<dbReference type="EMBL" id="NTYW01000001">
    <property type="protein sequence ID" value="PES42982.1"/>
    <property type="molecule type" value="Genomic_DNA"/>
</dbReference>
<dbReference type="AlphaFoldDB" id="A0AAE5UE78"/>
<dbReference type="Proteomes" id="UP000220341">
    <property type="component" value="Unassembled WGS sequence"/>
</dbReference>
<comment type="caution">
    <text evidence="1">The sequence shown here is derived from an EMBL/GenBank/DDBJ whole genome shotgun (WGS) entry which is preliminary data.</text>
</comment>
<gene>
    <name evidence="1" type="ORF">CN497_00025</name>
</gene>
<organism evidence="1 2">
    <name type="scientific">Priestia megaterium</name>
    <name type="common">Bacillus megaterium</name>
    <dbReference type="NCBI Taxonomy" id="1404"/>
    <lineage>
        <taxon>Bacteria</taxon>
        <taxon>Bacillati</taxon>
        <taxon>Bacillota</taxon>
        <taxon>Bacilli</taxon>
        <taxon>Bacillales</taxon>
        <taxon>Bacillaceae</taxon>
        <taxon>Priestia</taxon>
    </lineage>
</organism>
<accession>A0AAE5UE78</accession>
<protein>
    <submittedName>
        <fullName evidence="1">Uncharacterized protein</fullName>
    </submittedName>
</protein>
<sequence>MFVEAIPKGLPFGRWWTAVHGLHEKGHPFRMSFFVLAEPNTGRNADRHLVERASNFIEDEKLV</sequence>